<feature type="domain" description="DUF397" evidence="2">
    <location>
        <begin position="10"/>
        <end position="60"/>
    </location>
</feature>
<name>A0A7W5APH8_9ACTN</name>
<protein>
    <submittedName>
        <fullName evidence="3">Putative metal-dependent phosphoesterase TrpH</fullName>
    </submittedName>
</protein>
<dbReference type="Pfam" id="PF04149">
    <property type="entry name" value="DUF397"/>
    <property type="match status" value="1"/>
</dbReference>
<proteinExistence type="predicted"/>
<evidence type="ECO:0000259" key="2">
    <source>
        <dbReference type="Pfam" id="PF04149"/>
    </source>
</evidence>
<dbReference type="InterPro" id="IPR007278">
    <property type="entry name" value="DUF397"/>
</dbReference>
<dbReference type="AlphaFoldDB" id="A0A7W5APH8"/>
<accession>A0A7W5APH8</accession>
<feature type="compositionally biased region" description="Basic and acidic residues" evidence="1">
    <location>
        <begin position="38"/>
        <end position="48"/>
    </location>
</feature>
<feature type="compositionally biased region" description="Polar residues" evidence="1">
    <location>
        <begin position="1"/>
        <end position="16"/>
    </location>
</feature>
<evidence type="ECO:0000256" key="1">
    <source>
        <dbReference type="SAM" id="MobiDB-lite"/>
    </source>
</evidence>
<evidence type="ECO:0000313" key="4">
    <source>
        <dbReference type="Proteomes" id="UP000590749"/>
    </source>
</evidence>
<dbReference type="EMBL" id="JACHXF010000021">
    <property type="protein sequence ID" value="MBB3099915.1"/>
    <property type="molecule type" value="Genomic_DNA"/>
</dbReference>
<sequence length="68" mass="7150">MELLNNGQPFKSSKSGSAGHCVTVQHLPSGGVAVGHSQDPDGPKNRYTHDEWTAFVDGAKAGEFDLPA</sequence>
<feature type="region of interest" description="Disordered" evidence="1">
    <location>
        <begin position="1"/>
        <end position="24"/>
    </location>
</feature>
<evidence type="ECO:0000313" key="3">
    <source>
        <dbReference type="EMBL" id="MBB3099915.1"/>
    </source>
</evidence>
<feature type="region of interest" description="Disordered" evidence="1">
    <location>
        <begin position="29"/>
        <end position="48"/>
    </location>
</feature>
<organism evidence="3 4">
    <name type="scientific">Actinoplanes campanulatus</name>
    <dbReference type="NCBI Taxonomy" id="113559"/>
    <lineage>
        <taxon>Bacteria</taxon>
        <taxon>Bacillati</taxon>
        <taxon>Actinomycetota</taxon>
        <taxon>Actinomycetes</taxon>
        <taxon>Micromonosporales</taxon>
        <taxon>Micromonosporaceae</taxon>
        <taxon>Actinoplanes</taxon>
    </lineage>
</organism>
<dbReference type="Proteomes" id="UP000590749">
    <property type="component" value="Unassembled WGS sequence"/>
</dbReference>
<comment type="caution">
    <text evidence="3">The sequence shown here is derived from an EMBL/GenBank/DDBJ whole genome shotgun (WGS) entry which is preliminary data.</text>
</comment>
<gene>
    <name evidence="3" type="ORF">FHR83_007631</name>
</gene>
<dbReference type="RefSeq" id="WP_183225980.1">
    <property type="nucleotide sequence ID" value="NZ_BMPW01000034.1"/>
</dbReference>
<keyword evidence="4" id="KW-1185">Reference proteome</keyword>
<reference evidence="3 4" key="1">
    <citation type="submission" date="2020-08" db="EMBL/GenBank/DDBJ databases">
        <title>Genomic Encyclopedia of Type Strains, Phase III (KMG-III): the genomes of soil and plant-associated and newly described type strains.</title>
        <authorList>
            <person name="Whitman W."/>
        </authorList>
    </citation>
    <scope>NUCLEOTIDE SEQUENCE [LARGE SCALE GENOMIC DNA]</scope>
    <source>
        <strain evidence="3 4">CECT 3287</strain>
    </source>
</reference>